<name>A0A6C0DFF7_9ZZZZ</name>
<protein>
    <submittedName>
        <fullName evidence="2">Uncharacterized protein</fullName>
    </submittedName>
</protein>
<accession>A0A6C0DFF7</accession>
<sequence length="108" mass="12948">MASSEPLSHNHSEKLLWKQRLGEFKAIYQTMEALYRARKWDKLERAYRSIHIRELNDSNLNYDSEPNNIMDPVVYDQLLKSAKHKYHTQRSKKRVAFSKGGRTRRQKK</sequence>
<evidence type="ECO:0000256" key="1">
    <source>
        <dbReference type="SAM" id="MobiDB-lite"/>
    </source>
</evidence>
<reference evidence="2" key="1">
    <citation type="journal article" date="2020" name="Nature">
        <title>Giant virus diversity and host interactions through global metagenomics.</title>
        <authorList>
            <person name="Schulz F."/>
            <person name="Roux S."/>
            <person name="Paez-Espino D."/>
            <person name="Jungbluth S."/>
            <person name="Walsh D.A."/>
            <person name="Denef V.J."/>
            <person name="McMahon K.D."/>
            <person name="Konstantinidis K.T."/>
            <person name="Eloe-Fadrosh E.A."/>
            <person name="Kyrpides N.C."/>
            <person name="Woyke T."/>
        </authorList>
    </citation>
    <scope>NUCLEOTIDE SEQUENCE</scope>
    <source>
        <strain evidence="2">GVMAG-M-3300023174-141</strain>
    </source>
</reference>
<proteinExistence type="predicted"/>
<dbReference type="EMBL" id="MN739588">
    <property type="protein sequence ID" value="QHT14699.1"/>
    <property type="molecule type" value="Genomic_DNA"/>
</dbReference>
<dbReference type="AlphaFoldDB" id="A0A6C0DFF7"/>
<organism evidence="2">
    <name type="scientific">viral metagenome</name>
    <dbReference type="NCBI Taxonomy" id="1070528"/>
    <lineage>
        <taxon>unclassified sequences</taxon>
        <taxon>metagenomes</taxon>
        <taxon>organismal metagenomes</taxon>
    </lineage>
</organism>
<evidence type="ECO:0000313" key="2">
    <source>
        <dbReference type="EMBL" id="QHT14699.1"/>
    </source>
</evidence>
<feature type="region of interest" description="Disordered" evidence="1">
    <location>
        <begin position="84"/>
        <end position="108"/>
    </location>
</feature>